<evidence type="ECO:0000313" key="3">
    <source>
        <dbReference type="EMBL" id="KAG0265916.1"/>
    </source>
</evidence>
<evidence type="ECO:0000313" key="4">
    <source>
        <dbReference type="Proteomes" id="UP000807716"/>
    </source>
</evidence>
<feature type="compositionally biased region" description="Acidic residues" evidence="2">
    <location>
        <begin position="127"/>
        <end position="139"/>
    </location>
</feature>
<dbReference type="EMBL" id="JAAAJB010000105">
    <property type="protein sequence ID" value="KAG0265916.1"/>
    <property type="molecule type" value="Genomic_DNA"/>
</dbReference>
<evidence type="ECO:0000256" key="2">
    <source>
        <dbReference type="SAM" id="MobiDB-lite"/>
    </source>
</evidence>
<dbReference type="Proteomes" id="UP000807716">
    <property type="component" value="Unassembled WGS sequence"/>
</dbReference>
<evidence type="ECO:0000256" key="1">
    <source>
        <dbReference type="SAM" id="Coils"/>
    </source>
</evidence>
<proteinExistence type="predicted"/>
<feature type="region of interest" description="Disordered" evidence="2">
    <location>
        <begin position="104"/>
        <end position="165"/>
    </location>
</feature>
<gene>
    <name evidence="3" type="ORF">DFQ27_000280</name>
</gene>
<name>A0A9P6QE91_9FUNG</name>
<organism evidence="3 4">
    <name type="scientific">Actinomortierella ambigua</name>
    <dbReference type="NCBI Taxonomy" id="1343610"/>
    <lineage>
        <taxon>Eukaryota</taxon>
        <taxon>Fungi</taxon>
        <taxon>Fungi incertae sedis</taxon>
        <taxon>Mucoromycota</taxon>
        <taxon>Mortierellomycotina</taxon>
        <taxon>Mortierellomycetes</taxon>
        <taxon>Mortierellales</taxon>
        <taxon>Mortierellaceae</taxon>
        <taxon>Actinomortierella</taxon>
    </lineage>
</organism>
<protein>
    <submittedName>
        <fullName evidence="3">Uncharacterized protein</fullName>
    </submittedName>
</protein>
<keyword evidence="4" id="KW-1185">Reference proteome</keyword>
<sequence>MANLQTRYQSSFSPLEPFDTNHLYVEPPMSKKDSDEATVVQGLQSQIRFLQEAASGHQREVERVSYLLAQAEQRYEEQVKITDALERQLSQWSSWLQAAPCTAAAASVTPPPPMAAVPQDDVHEQVESQEEEDEDEVDEGNTYIAEENGIKQGEMLEDVQAQVEE</sequence>
<accession>A0A9P6QE91</accession>
<dbReference type="AlphaFoldDB" id="A0A9P6QE91"/>
<reference evidence="3" key="1">
    <citation type="journal article" date="2020" name="Fungal Divers.">
        <title>Resolving the Mortierellaceae phylogeny through synthesis of multi-gene phylogenetics and phylogenomics.</title>
        <authorList>
            <person name="Vandepol N."/>
            <person name="Liber J."/>
            <person name="Desiro A."/>
            <person name="Na H."/>
            <person name="Kennedy M."/>
            <person name="Barry K."/>
            <person name="Grigoriev I.V."/>
            <person name="Miller A.N."/>
            <person name="O'Donnell K."/>
            <person name="Stajich J.E."/>
            <person name="Bonito G."/>
        </authorList>
    </citation>
    <scope>NUCLEOTIDE SEQUENCE</scope>
    <source>
        <strain evidence="3">BC1065</strain>
    </source>
</reference>
<feature type="coiled-coil region" evidence="1">
    <location>
        <begin position="40"/>
        <end position="88"/>
    </location>
</feature>
<comment type="caution">
    <text evidence="3">The sequence shown here is derived from an EMBL/GenBank/DDBJ whole genome shotgun (WGS) entry which is preliminary data.</text>
</comment>
<keyword evidence="1" id="KW-0175">Coiled coil</keyword>